<keyword evidence="1" id="KW-0812">Transmembrane</keyword>
<name>A0ABR4I6Q7_9EURO</name>
<proteinExistence type="predicted"/>
<feature type="transmembrane region" description="Helical" evidence="1">
    <location>
        <begin position="19"/>
        <end position="36"/>
    </location>
</feature>
<keyword evidence="1" id="KW-1133">Transmembrane helix</keyword>
<reference evidence="2 3" key="1">
    <citation type="submission" date="2024-07" db="EMBL/GenBank/DDBJ databases">
        <title>Section-level genome sequencing and comparative genomics of Aspergillus sections Usti and Cavernicolus.</title>
        <authorList>
            <consortium name="Lawrence Berkeley National Laboratory"/>
            <person name="Nybo J.L."/>
            <person name="Vesth T.C."/>
            <person name="Theobald S."/>
            <person name="Frisvad J.C."/>
            <person name="Larsen T.O."/>
            <person name="Kjaerboelling I."/>
            <person name="Rothschild-Mancinelli K."/>
            <person name="Lyhne E.K."/>
            <person name="Kogle M.E."/>
            <person name="Barry K."/>
            <person name="Clum A."/>
            <person name="Na H."/>
            <person name="Ledsgaard L."/>
            <person name="Lin J."/>
            <person name="Lipzen A."/>
            <person name="Kuo A."/>
            <person name="Riley R."/>
            <person name="Mondo S."/>
            <person name="Labutti K."/>
            <person name="Haridas S."/>
            <person name="Pangalinan J."/>
            <person name="Salamov A.A."/>
            <person name="Simmons B.A."/>
            <person name="Magnuson J.K."/>
            <person name="Chen J."/>
            <person name="Drula E."/>
            <person name="Henrissat B."/>
            <person name="Wiebenga A."/>
            <person name="Lubbers R.J."/>
            <person name="Gomes A.C."/>
            <person name="Makela M.R."/>
            <person name="Stajich J."/>
            <person name="Grigoriev I.V."/>
            <person name="Mortensen U.H."/>
            <person name="De Vries R.P."/>
            <person name="Baker S.E."/>
            <person name="Andersen M.R."/>
        </authorList>
    </citation>
    <scope>NUCLEOTIDE SEQUENCE [LARGE SCALE GENOMIC DNA]</scope>
    <source>
        <strain evidence="2 3">CBS 588.65</strain>
    </source>
</reference>
<accession>A0ABR4I6Q7</accession>
<evidence type="ECO:0000313" key="2">
    <source>
        <dbReference type="EMBL" id="KAL2822944.1"/>
    </source>
</evidence>
<protein>
    <submittedName>
        <fullName evidence="2">Uncharacterized protein</fullName>
    </submittedName>
</protein>
<evidence type="ECO:0000313" key="3">
    <source>
        <dbReference type="Proteomes" id="UP001610334"/>
    </source>
</evidence>
<comment type="caution">
    <text evidence="2">The sequence shown here is derived from an EMBL/GenBank/DDBJ whole genome shotgun (WGS) entry which is preliminary data.</text>
</comment>
<dbReference type="Proteomes" id="UP001610334">
    <property type="component" value="Unassembled WGS sequence"/>
</dbReference>
<keyword evidence="1" id="KW-0472">Membrane</keyword>
<organism evidence="2 3">
    <name type="scientific">Aspergillus granulosus</name>
    <dbReference type="NCBI Taxonomy" id="176169"/>
    <lineage>
        <taxon>Eukaryota</taxon>
        <taxon>Fungi</taxon>
        <taxon>Dikarya</taxon>
        <taxon>Ascomycota</taxon>
        <taxon>Pezizomycotina</taxon>
        <taxon>Eurotiomycetes</taxon>
        <taxon>Eurotiomycetidae</taxon>
        <taxon>Eurotiales</taxon>
        <taxon>Aspergillaceae</taxon>
        <taxon>Aspergillus</taxon>
        <taxon>Aspergillus subgen. Nidulantes</taxon>
    </lineage>
</organism>
<keyword evidence="3" id="KW-1185">Reference proteome</keyword>
<sequence length="80" mass="9052">MKALCLGSSGWWADYNPCVGSDFGVLNFFWLFFGLLRQARRRGALCSSLTDNLICLTPIAVARKTIPTQFEFNTTKKSWL</sequence>
<evidence type="ECO:0000256" key="1">
    <source>
        <dbReference type="SAM" id="Phobius"/>
    </source>
</evidence>
<gene>
    <name evidence="2" type="ORF">BJX63DRAFT_1840</name>
</gene>
<dbReference type="EMBL" id="JBFXLT010000001">
    <property type="protein sequence ID" value="KAL2822944.1"/>
    <property type="molecule type" value="Genomic_DNA"/>
</dbReference>